<feature type="domain" description="Rubredoxin-like" evidence="10">
    <location>
        <begin position="14"/>
        <end position="65"/>
    </location>
</feature>
<evidence type="ECO:0000256" key="5">
    <source>
        <dbReference type="ARBA" id="ARBA00022448"/>
    </source>
</evidence>
<dbReference type="PROSITE" id="PS50903">
    <property type="entry name" value="RUBREDOXIN_LIKE"/>
    <property type="match status" value="1"/>
</dbReference>
<keyword evidence="6 9" id="KW-0479">Metal-binding</keyword>
<dbReference type="Proteomes" id="UP000005536">
    <property type="component" value="Unassembled WGS sequence"/>
</dbReference>
<evidence type="ECO:0000256" key="1">
    <source>
        <dbReference type="ARBA" id="ARBA00001965"/>
    </source>
</evidence>
<evidence type="ECO:0000256" key="3">
    <source>
        <dbReference type="ARBA" id="ARBA00004933"/>
    </source>
</evidence>
<dbReference type="Pfam" id="PF00301">
    <property type="entry name" value="Rubredoxin"/>
    <property type="match status" value="1"/>
</dbReference>
<evidence type="ECO:0000256" key="7">
    <source>
        <dbReference type="ARBA" id="ARBA00022982"/>
    </source>
</evidence>
<dbReference type="STRING" id="546263.NELON_09820"/>
<dbReference type="SUPFAM" id="SSF57802">
    <property type="entry name" value="Rubredoxin-like"/>
    <property type="match status" value="1"/>
</dbReference>
<comment type="function">
    <text evidence="2">Involved in the hydrocarbon hydroxylating system, which transfers electrons from NADH to rubredoxin reductase and then through rubredoxin to alkane 1 monooxygenase.</text>
</comment>
<dbReference type="Gene3D" id="2.20.28.10">
    <property type="match status" value="1"/>
</dbReference>
<keyword evidence="5" id="KW-0813">Transport</keyword>
<dbReference type="PRINTS" id="PR00163">
    <property type="entry name" value="RUBREDOXIN"/>
</dbReference>
<name>D4DTL4_NEIEG</name>
<accession>D4DTL4</accession>
<evidence type="ECO:0000313" key="11">
    <source>
        <dbReference type="EMBL" id="EFE48829.1"/>
    </source>
</evidence>
<evidence type="ECO:0000256" key="4">
    <source>
        <dbReference type="ARBA" id="ARBA00005337"/>
    </source>
</evidence>
<evidence type="ECO:0000259" key="10">
    <source>
        <dbReference type="PROSITE" id="PS50903"/>
    </source>
</evidence>
<comment type="cofactor">
    <cofactor evidence="1 9">
        <name>Fe(3+)</name>
        <dbReference type="ChEBI" id="CHEBI:29034"/>
    </cofactor>
</comment>
<dbReference type="GO" id="GO:0005506">
    <property type="term" value="F:iron ion binding"/>
    <property type="evidence" value="ECO:0007669"/>
    <property type="project" value="UniProtKB-UniRule"/>
</dbReference>
<evidence type="ECO:0000256" key="2">
    <source>
        <dbReference type="ARBA" id="ARBA00002792"/>
    </source>
</evidence>
<evidence type="ECO:0000313" key="12">
    <source>
        <dbReference type="Proteomes" id="UP000005536"/>
    </source>
</evidence>
<dbReference type="GO" id="GO:0009055">
    <property type="term" value="F:electron transfer activity"/>
    <property type="evidence" value="ECO:0007669"/>
    <property type="project" value="TreeGrafter"/>
</dbReference>
<dbReference type="AlphaFoldDB" id="D4DTL4"/>
<keyword evidence="7 9" id="KW-0249">Electron transport</keyword>
<dbReference type="InterPro" id="IPR024935">
    <property type="entry name" value="Rubredoxin_dom"/>
</dbReference>
<evidence type="ECO:0000256" key="6">
    <source>
        <dbReference type="ARBA" id="ARBA00022723"/>
    </source>
</evidence>
<gene>
    <name evidence="11" type="ORF">NEIELOOT_02420</name>
</gene>
<dbReference type="FunFam" id="2.20.28.10:FF:000001">
    <property type="entry name" value="Rubredoxin"/>
    <property type="match status" value="1"/>
</dbReference>
<organism evidence="11 12">
    <name type="scientific">Neisseria elongata subsp. glycolytica ATCC 29315</name>
    <dbReference type="NCBI Taxonomy" id="546263"/>
    <lineage>
        <taxon>Bacteria</taxon>
        <taxon>Pseudomonadati</taxon>
        <taxon>Pseudomonadota</taxon>
        <taxon>Betaproteobacteria</taxon>
        <taxon>Neisseriales</taxon>
        <taxon>Neisseriaceae</taxon>
        <taxon>Neisseria</taxon>
    </lineage>
</organism>
<sequence>MLCLPAATLRIWEMAQYVCVLCEWIYDEELGDPKRGIAPGTKFADLPDDWECPECFAGKDEFELIEFGD</sequence>
<reference evidence="11 12" key="1">
    <citation type="submission" date="2010-02" db="EMBL/GenBank/DDBJ databases">
        <authorList>
            <person name="Weinstock G."/>
            <person name="Sodergren E."/>
            <person name="Clifton S."/>
            <person name="Fulton L."/>
            <person name="Fulton B."/>
            <person name="Courtney L."/>
            <person name="Fronick C."/>
            <person name="Harrison M."/>
            <person name="Strong C."/>
            <person name="Farmer C."/>
            <person name="Delahaunty K."/>
            <person name="Markovic C."/>
            <person name="Hall O."/>
            <person name="Minx P."/>
            <person name="Tomlinson C."/>
            <person name="Mitreva M."/>
            <person name="Nelson J."/>
            <person name="Hou S."/>
            <person name="Wollam A."/>
            <person name="Pepin K.H."/>
            <person name="Johnson M."/>
            <person name="Bhonagiri V."/>
            <person name="Zhang X."/>
            <person name="Suruliraj S."/>
            <person name="Warren W."/>
            <person name="Chinwalla A."/>
            <person name="Mardis E.R."/>
            <person name="Wilson R.K."/>
        </authorList>
    </citation>
    <scope>NUCLEOTIDE SEQUENCE [LARGE SCALE GENOMIC DNA]</scope>
    <source>
        <strain evidence="11 12">ATCC 29315</strain>
    </source>
</reference>
<comment type="caution">
    <text evidence="11">The sequence shown here is derived from an EMBL/GenBank/DDBJ whole genome shotgun (WGS) entry which is preliminary data.</text>
</comment>
<dbReference type="EMBL" id="ADBF01000234">
    <property type="protein sequence ID" value="EFE48829.1"/>
    <property type="molecule type" value="Genomic_DNA"/>
</dbReference>
<dbReference type="PANTHER" id="PTHR47627:SF1">
    <property type="entry name" value="RUBREDOXIN-1-RELATED"/>
    <property type="match status" value="1"/>
</dbReference>
<comment type="similarity">
    <text evidence="4 9">Belongs to the rubredoxin family.</text>
</comment>
<protein>
    <recommendedName>
        <fullName evidence="9">Rubredoxin</fullName>
    </recommendedName>
</protein>
<evidence type="ECO:0000256" key="8">
    <source>
        <dbReference type="ARBA" id="ARBA00023004"/>
    </source>
</evidence>
<dbReference type="CDD" id="cd00730">
    <property type="entry name" value="rubredoxin"/>
    <property type="match status" value="1"/>
</dbReference>
<dbReference type="PANTHER" id="PTHR47627">
    <property type="entry name" value="RUBREDOXIN"/>
    <property type="match status" value="1"/>
</dbReference>
<keyword evidence="8 9" id="KW-0408">Iron</keyword>
<dbReference type="InterPro" id="IPR050526">
    <property type="entry name" value="Rubredoxin_ET"/>
</dbReference>
<comment type="pathway">
    <text evidence="3">Hydrocarbon metabolism; alkane degradation.</text>
</comment>
<dbReference type="InterPro" id="IPR024934">
    <property type="entry name" value="Rubredoxin-like_dom"/>
</dbReference>
<proteinExistence type="inferred from homology"/>
<evidence type="ECO:0000256" key="9">
    <source>
        <dbReference type="RuleBase" id="RU003820"/>
    </source>
</evidence>
<dbReference type="GO" id="GO:0043448">
    <property type="term" value="P:alkane catabolic process"/>
    <property type="evidence" value="ECO:0007669"/>
    <property type="project" value="TreeGrafter"/>
</dbReference>